<keyword evidence="1" id="KW-0472">Membrane</keyword>
<organism evidence="3 4">
    <name type="scientific">Alkalihalophilus pseudofirmus</name>
    <name type="common">Bacillus pseudofirmus</name>
    <dbReference type="NCBI Taxonomy" id="79885"/>
    <lineage>
        <taxon>Bacteria</taxon>
        <taxon>Bacillati</taxon>
        <taxon>Bacillota</taxon>
        <taxon>Bacilli</taxon>
        <taxon>Bacillales</taxon>
        <taxon>Bacillaceae</taxon>
        <taxon>Alkalihalophilus</taxon>
    </lineage>
</organism>
<sequence>MRLLKVILISIIFSIVISSLLLIIFVMETEGYYFKFGDLIWLVLILSYNIPIFLALGIISYIIYRLLEKTKLSSKLIRIGLSIVGAIVITVLAGSLYTNMTSNETNDVFLIPEGYEGDVLVFYNIAGAPKVETEEGYTIHEINDNGYFITSTPEMSYGSITDKYYYVDKEGNRTPISETCVGRFGIGGFETFDENNNSISFSYTGFNLTKNLCSDEFMLQVHTKERVNYGEIIWGIVADYYGYSPY</sequence>
<dbReference type="Pfam" id="PF20862">
    <property type="entry name" value="DUF6843"/>
    <property type="match status" value="1"/>
</dbReference>
<name>A0AAJ2NPY3_ALKPS</name>
<dbReference type="Proteomes" id="UP001285636">
    <property type="component" value="Unassembled WGS sequence"/>
</dbReference>
<gene>
    <name evidence="3" type="ORF">RYX45_13865</name>
</gene>
<dbReference type="InterPro" id="IPR049293">
    <property type="entry name" value="DUF6843"/>
</dbReference>
<proteinExistence type="predicted"/>
<accession>A0AAJ2NPY3</accession>
<dbReference type="RefSeq" id="WP_323467069.1">
    <property type="nucleotide sequence ID" value="NZ_CP144224.1"/>
</dbReference>
<feature type="transmembrane region" description="Helical" evidence="1">
    <location>
        <begin position="76"/>
        <end position="97"/>
    </location>
</feature>
<protein>
    <recommendedName>
        <fullName evidence="2">DUF6843 domain-containing protein</fullName>
    </recommendedName>
</protein>
<feature type="transmembrane region" description="Helical" evidence="1">
    <location>
        <begin position="39"/>
        <end position="64"/>
    </location>
</feature>
<evidence type="ECO:0000256" key="1">
    <source>
        <dbReference type="SAM" id="Phobius"/>
    </source>
</evidence>
<keyword evidence="1" id="KW-1133">Transmembrane helix</keyword>
<keyword evidence="1" id="KW-0812">Transmembrane</keyword>
<feature type="domain" description="DUF6843" evidence="2">
    <location>
        <begin position="104"/>
        <end position="217"/>
    </location>
</feature>
<evidence type="ECO:0000259" key="2">
    <source>
        <dbReference type="Pfam" id="PF20862"/>
    </source>
</evidence>
<reference evidence="3" key="1">
    <citation type="submission" date="2023-10" db="EMBL/GenBank/DDBJ databases">
        <title>Screening of Alkalihalophilus pseudofirmusBZ-TG-HK211 and Its Alleviation of Salt Stress on Rapeseed Growth.</title>
        <authorList>
            <person name="Zhao B."/>
            <person name="Guo T."/>
        </authorList>
    </citation>
    <scope>NUCLEOTIDE SEQUENCE</scope>
    <source>
        <strain evidence="3">BZ-TG-HK211</strain>
    </source>
</reference>
<dbReference type="EMBL" id="JAWJAY010000003">
    <property type="protein sequence ID" value="MDV2886271.1"/>
    <property type="molecule type" value="Genomic_DNA"/>
</dbReference>
<evidence type="ECO:0000313" key="3">
    <source>
        <dbReference type="EMBL" id="MDV2886271.1"/>
    </source>
</evidence>
<comment type="caution">
    <text evidence="3">The sequence shown here is derived from an EMBL/GenBank/DDBJ whole genome shotgun (WGS) entry which is preliminary data.</text>
</comment>
<feature type="transmembrane region" description="Helical" evidence="1">
    <location>
        <begin position="7"/>
        <end position="27"/>
    </location>
</feature>
<evidence type="ECO:0000313" key="4">
    <source>
        <dbReference type="Proteomes" id="UP001285636"/>
    </source>
</evidence>
<dbReference type="AlphaFoldDB" id="A0AAJ2NPY3"/>